<organism evidence="7 8">
    <name type="scientific">Marinomonas algarum</name>
    <dbReference type="NCBI Taxonomy" id="2883105"/>
    <lineage>
        <taxon>Bacteria</taxon>
        <taxon>Pseudomonadati</taxon>
        <taxon>Pseudomonadota</taxon>
        <taxon>Gammaproteobacteria</taxon>
        <taxon>Oceanospirillales</taxon>
        <taxon>Oceanospirillaceae</taxon>
        <taxon>Marinomonas</taxon>
    </lineage>
</organism>
<gene>
    <name evidence="7" type="ORF">LG368_14770</name>
</gene>
<dbReference type="GO" id="GO:0030170">
    <property type="term" value="F:pyridoxal phosphate binding"/>
    <property type="evidence" value="ECO:0007669"/>
    <property type="project" value="InterPro"/>
</dbReference>
<dbReference type="PANTHER" id="PTHR43807">
    <property type="entry name" value="FI04487P"/>
    <property type="match status" value="1"/>
</dbReference>
<dbReference type="Gene3D" id="3.90.1150.10">
    <property type="entry name" value="Aspartate Aminotransferase, domain 1"/>
    <property type="match status" value="1"/>
</dbReference>
<keyword evidence="8" id="KW-1185">Reference proteome</keyword>
<dbReference type="InterPro" id="IPR004839">
    <property type="entry name" value="Aminotransferase_I/II_large"/>
</dbReference>
<dbReference type="SUPFAM" id="SSF53383">
    <property type="entry name" value="PLP-dependent transferases"/>
    <property type="match status" value="1"/>
</dbReference>
<dbReference type="Pfam" id="PF00155">
    <property type="entry name" value="Aminotran_1_2"/>
    <property type="match status" value="1"/>
</dbReference>
<evidence type="ECO:0000256" key="2">
    <source>
        <dbReference type="ARBA" id="ARBA00007441"/>
    </source>
</evidence>
<keyword evidence="4" id="KW-0808">Transferase</keyword>
<evidence type="ECO:0000256" key="4">
    <source>
        <dbReference type="ARBA" id="ARBA00022679"/>
    </source>
</evidence>
<evidence type="ECO:0000313" key="8">
    <source>
        <dbReference type="Proteomes" id="UP001139095"/>
    </source>
</evidence>
<dbReference type="Gene3D" id="3.40.640.10">
    <property type="entry name" value="Type I PLP-dependent aspartate aminotransferase-like (Major domain)"/>
    <property type="match status" value="1"/>
</dbReference>
<proteinExistence type="inferred from homology"/>
<dbReference type="NCBIfam" id="NF006569">
    <property type="entry name" value="PRK09082.1"/>
    <property type="match status" value="1"/>
</dbReference>
<dbReference type="InterPro" id="IPR051326">
    <property type="entry name" value="Kynurenine-oxoglutarate_AT"/>
</dbReference>
<dbReference type="InterPro" id="IPR015421">
    <property type="entry name" value="PyrdxlP-dep_Trfase_major"/>
</dbReference>
<dbReference type="InterPro" id="IPR015422">
    <property type="entry name" value="PyrdxlP-dep_Trfase_small"/>
</dbReference>
<accession>A0A9X1RUE9</accession>
<reference evidence="7" key="1">
    <citation type="submission" date="2021-10" db="EMBL/GenBank/DDBJ databases">
        <title>Marinomonas pontica sp. nov., isolated from the Black Sea.</title>
        <authorList>
            <person name="Zhao L.-H."/>
            <person name="Xue J.-H."/>
        </authorList>
    </citation>
    <scope>NUCLEOTIDE SEQUENCE</scope>
    <source>
        <strain evidence="7">E8</strain>
    </source>
</reference>
<feature type="domain" description="Aminotransferase class I/classII large" evidence="6">
    <location>
        <begin position="34"/>
        <end position="385"/>
    </location>
</feature>
<dbReference type="FunFam" id="3.40.640.10:FF:000033">
    <property type="entry name" value="Aspartate aminotransferase"/>
    <property type="match status" value="1"/>
</dbReference>
<evidence type="ECO:0000256" key="3">
    <source>
        <dbReference type="ARBA" id="ARBA00022576"/>
    </source>
</evidence>
<comment type="similarity">
    <text evidence="2">Belongs to the class-I pyridoxal-phosphate-dependent aminotransferase family.</text>
</comment>
<dbReference type="InterPro" id="IPR015424">
    <property type="entry name" value="PyrdxlP-dep_Trfase"/>
</dbReference>
<dbReference type="Proteomes" id="UP001139095">
    <property type="component" value="Unassembled WGS sequence"/>
</dbReference>
<dbReference type="EMBL" id="JAJATW010000040">
    <property type="protein sequence ID" value="MCB5163131.1"/>
    <property type="molecule type" value="Genomic_DNA"/>
</dbReference>
<sequence>MTPSFTAPTLLSKLPATGVTIFTKMSALANEKGAINLSQGFPDFPPDPRLLERASQALLTGNNQYSPMTGLPLLREAIADLIARHYGRNVHVADEITVTSGASEAIFDAITALIKLGDEVILFDPAYDLYEPTVTLAGGICKRVSLEAPTFRPDWQAFEATLTAKTRLVLINTPHNPTGSCWLAEDVERLWQAVQHRDVYVLSDEVYEFIQFNESVVSVHKHQRLAERSIIVSSFGKSFHLTGWKVGYVVAPADITAELRKVHQYVTFCTATPLQQALAEHLLALPEESAGLAGLYRQKRDVLRNALANSRFHLLPCDGTYFQLLDYSDISDLDDVAFCEWLIDEVGVAAIPISVFYQTPPNGQRLIRLCFAKEDDTLVEAAQRLSAL</sequence>
<comment type="cofactor">
    <cofactor evidence="1">
        <name>pyridoxal 5'-phosphate</name>
        <dbReference type="ChEBI" id="CHEBI:597326"/>
    </cofactor>
</comment>
<name>A0A9X1RUE9_9GAMM</name>
<keyword evidence="3 7" id="KW-0032">Aminotransferase</keyword>
<dbReference type="PANTHER" id="PTHR43807:SF20">
    <property type="entry name" value="FI04487P"/>
    <property type="match status" value="1"/>
</dbReference>
<evidence type="ECO:0000313" key="7">
    <source>
        <dbReference type="EMBL" id="MCB5163131.1"/>
    </source>
</evidence>
<keyword evidence="5" id="KW-0663">Pyridoxal phosphate</keyword>
<dbReference type="CDD" id="cd00609">
    <property type="entry name" value="AAT_like"/>
    <property type="match status" value="1"/>
</dbReference>
<dbReference type="GO" id="GO:0005737">
    <property type="term" value="C:cytoplasm"/>
    <property type="evidence" value="ECO:0007669"/>
    <property type="project" value="TreeGrafter"/>
</dbReference>
<dbReference type="AlphaFoldDB" id="A0A9X1RUE9"/>
<comment type="caution">
    <text evidence="7">The sequence shown here is derived from an EMBL/GenBank/DDBJ whole genome shotgun (WGS) entry which is preliminary data.</text>
</comment>
<protein>
    <submittedName>
        <fullName evidence="7">Aminotransferase class I/II-fold pyridoxal phosphate-dependent enzyme</fullName>
    </submittedName>
</protein>
<dbReference type="RefSeq" id="WP_226755470.1">
    <property type="nucleotide sequence ID" value="NZ_JAJATW010000040.1"/>
</dbReference>
<evidence type="ECO:0000256" key="1">
    <source>
        <dbReference type="ARBA" id="ARBA00001933"/>
    </source>
</evidence>
<dbReference type="GO" id="GO:0016212">
    <property type="term" value="F:kynurenine-oxoglutarate transaminase activity"/>
    <property type="evidence" value="ECO:0007669"/>
    <property type="project" value="TreeGrafter"/>
</dbReference>
<evidence type="ECO:0000259" key="6">
    <source>
        <dbReference type="Pfam" id="PF00155"/>
    </source>
</evidence>
<evidence type="ECO:0000256" key="5">
    <source>
        <dbReference type="ARBA" id="ARBA00022898"/>
    </source>
</evidence>